<keyword evidence="8" id="KW-0133">Cell shape</keyword>
<dbReference type="InterPro" id="IPR001182">
    <property type="entry name" value="FtsW/RodA"/>
</dbReference>
<dbReference type="GO" id="GO:0008360">
    <property type="term" value="P:regulation of cell shape"/>
    <property type="evidence" value="ECO:0007669"/>
    <property type="project" value="UniProtKB-KW"/>
</dbReference>
<accession>A0AAU7W4D8</accession>
<keyword evidence="5" id="KW-0328">Glycosyltransferase</keyword>
<comment type="similarity">
    <text evidence="16">Belongs to the SEDS family. FtsW subfamily.</text>
</comment>
<dbReference type="AlphaFoldDB" id="A0AAU7W4D8"/>
<protein>
    <recommendedName>
        <fullName evidence="17">Probable peptidoglycan glycosyltransferase FtsW</fullName>
        <ecNumber evidence="19">2.4.99.28</ecNumber>
    </recommendedName>
    <alternativeName>
        <fullName evidence="18">Cell division protein FtsW</fullName>
    </alternativeName>
    <alternativeName>
        <fullName evidence="15">Cell wall polymerase</fullName>
    </alternativeName>
    <alternativeName>
        <fullName evidence="14">Peptidoglycan polymerase</fullName>
    </alternativeName>
</protein>
<evidence type="ECO:0000256" key="20">
    <source>
        <dbReference type="ARBA" id="ARBA00049902"/>
    </source>
</evidence>
<dbReference type="GO" id="GO:0009252">
    <property type="term" value="P:peptidoglycan biosynthetic process"/>
    <property type="evidence" value="ECO:0007669"/>
    <property type="project" value="UniProtKB-KW"/>
</dbReference>
<evidence type="ECO:0000256" key="10">
    <source>
        <dbReference type="ARBA" id="ARBA00022989"/>
    </source>
</evidence>
<evidence type="ECO:0000256" key="18">
    <source>
        <dbReference type="ARBA" id="ARBA00041418"/>
    </source>
</evidence>
<evidence type="ECO:0000256" key="16">
    <source>
        <dbReference type="ARBA" id="ARBA00038053"/>
    </source>
</evidence>
<evidence type="ECO:0000256" key="12">
    <source>
        <dbReference type="ARBA" id="ARBA00023306"/>
    </source>
</evidence>
<feature type="transmembrane region" description="Helical" evidence="23">
    <location>
        <begin position="296"/>
        <end position="323"/>
    </location>
</feature>
<keyword evidence="7 23" id="KW-0812">Transmembrane</keyword>
<comment type="function">
    <text evidence="21">Peptidoglycan polymerase that is essential for cell division.</text>
</comment>
<evidence type="ECO:0000256" key="21">
    <source>
        <dbReference type="ARBA" id="ARBA00049966"/>
    </source>
</evidence>
<sequence>MATPPKSPRAAKTADRAGAGVAAARIRLGQVFRAESGDYFLLLGTVLFLVVLGLVMVFSSSLVQSKIEEDDFLVQAGRQGLWALFGVPIMLFASRVPERVWMRLAWPALVLSCAMQLLVVATPLGIEIGGNTNWLAIGSFQFQPSEAIKVALVLWLGLIVTKKQDRMGDFVHGIVPILLVGGGAIGLVLLGGDLGTVMVMAAMLLGALFLIGVRLRLLLIPMVLGAVVFGIVAVSSDSRMRRISSFLQENCTTIDQADCWQVQHGTFALANGGIFGVGLGNSAAKWSWLPAADNDFIFAIIGEELGLIGAIVVLGLFVLLAIAFARVLRSAKTPFARAATAAVMVWVIVQACVNIGVVLKVFPVLGVPLPLVSAGGTALLTTLFAIGIVLSVARDPEAAARAAARLQARRAARSGQPAPSPAPVAPAPALRAVPAPAAGGRRTPGQRGAGATPGTPRASARTSRPAPERGER</sequence>
<evidence type="ECO:0000256" key="3">
    <source>
        <dbReference type="ARBA" id="ARBA00022475"/>
    </source>
</evidence>
<feature type="transmembrane region" description="Helical" evidence="23">
    <location>
        <begin position="170"/>
        <end position="188"/>
    </location>
</feature>
<dbReference type="InterPro" id="IPR013437">
    <property type="entry name" value="FtsW"/>
</dbReference>
<evidence type="ECO:0000256" key="4">
    <source>
        <dbReference type="ARBA" id="ARBA00022618"/>
    </source>
</evidence>
<evidence type="ECO:0000256" key="2">
    <source>
        <dbReference type="ARBA" id="ARBA00004752"/>
    </source>
</evidence>
<gene>
    <name evidence="24" type="primary">ftsW</name>
    <name evidence="24" type="ORF">ABIQ69_09390</name>
</gene>
<evidence type="ECO:0000313" key="24">
    <source>
        <dbReference type="EMBL" id="XBX80835.1"/>
    </source>
</evidence>
<comment type="pathway">
    <text evidence="2">Cell wall biogenesis; peptidoglycan biosynthesis.</text>
</comment>
<dbReference type="GO" id="GO:0008955">
    <property type="term" value="F:peptidoglycan glycosyltransferase activity"/>
    <property type="evidence" value="ECO:0007669"/>
    <property type="project" value="UniProtKB-EC"/>
</dbReference>
<dbReference type="PANTHER" id="PTHR30474:SF2">
    <property type="entry name" value="PEPTIDOGLYCAN GLYCOSYLTRANSFERASE FTSW-RELATED"/>
    <property type="match status" value="1"/>
</dbReference>
<evidence type="ECO:0000256" key="17">
    <source>
        <dbReference type="ARBA" id="ARBA00041185"/>
    </source>
</evidence>
<keyword evidence="9" id="KW-0573">Peptidoglycan synthesis</keyword>
<feature type="region of interest" description="Disordered" evidence="22">
    <location>
        <begin position="410"/>
        <end position="472"/>
    </location>
</feature>
<feature type="transmembrane region" description="Helical" evidence="23">
    <location>
        <begin position="79"/>
        <end position="97"/>
    </location>
</feature>
<evidence type="ECO:0000256" key="15">
    <source>
        <dbReference type="ARBA" id="ARBA00033270"/>
    </source>
</evidence>
<dbReference type="GO" id="GO:0051301">
    <property type="term" value="P:cell division"/>
    <property type="evidence" value="ECO:0007669"/>
    <property type="project" value="UniProtKB-KW"/>
</dbReference>
<organism evidence="24">
    <name type="scientific">Agromyces sp. G08B096</name>
    <dbReference type="NCBI Taxonomy" id="3156399"/>
    <lineage>
        <taxon>Bacteria</taxon>
        <taxon>Bacillati</taxon>
        <taxon>Actinomycetota</taxon>
        <taxon>Actinomycetes</taxon>
        <taxon>Micrococcales</taxon>
        <taxon>Microbacteriaceae</taxon>
        <taxon>Agromyces</taxon>
    </lineage>
</organism>
<feature type="transmembrane region" description="Helical" evidence="23">
    <location>
        <begin position="132"/>
        <end position="158"/>
    </location>
</feature>
<keyword evidence="11 23" id="KW-0472">Membrane</keyword>
<evidence type="ECO:0000256" key="19">
    <source>
        <dbReference type="ARBA" id="ARBA00044770"/>
    </source>
</evidence>
<comment type="subcellular location">
    <subcellularLocation>
        <location evidence="1">Cell membrane</location>
        <topology evidence="1">Multi-pass membrane protein</topology>
    </subcellularLocation>
</comment>
<feature type="compositionally biased region" description="Low complexity" evidence="22">
    <location>
        <begin position="427"/>
        <end position="452"/>
    </location>
</feature>
<dbReference type="GO" id="GO:0071555">
    <property type="term" value="P:cell wall organization"/>
    <property type="evidence" value="ECO:0007669"/>
    <property type="project" value="UniProtKB-KW"/>
</dbReference>
<feature type="transmembrane region" description="Helical" evidence="23">
    <location>
        <begin position="371"/>
        <end position="393"/>
    </location>
</feature>
<dbReference type="PANTHER" id="PTHR30474">
    <property type="entry name" value="CELL CYCLE PROTEIN"/>
    <property type="match status" value="1"/>
</dbReference>
<dbReference type="EMBL" id="CP158374">
    <property type="protein sequence ID" value="XBX80835.1"/>
    <property type="molecule type" value="Genomic_DNA"/>
</dbReference>
<evidence type="ECO:0000256" key="13">
    <source>
        <dbReference type="ARBA" id="ARBA00023316"/>
    </source>
</evidence>
<feature type="transmembrane region" description="Helical" evidence="23">
    <location>
        <begin position="104"/>
        <end position="126"/>
    </location>
</feature>
<evidence type="ECO:0000256" key="7">
    <source>
        <dbReference type="ARBA" id="ARBA00022692"/>
    </source>
</evidence>
<keyword evidence="6" id="KW-0808">Transferase</keyword>
<dbReference type="RefSeq" id="WP_350346861.1">
    <property type="nucleotide sequence ID" value="NZ_CP158374.1"/>
</dbReference>
<dbReference type="GO" id="GO:0032153">
    <property type="term" value="C:cell division site"/>
    <property type="evidence" value="ECO:0007669"/>
    <property type="project" value="TreeGrafter"/>
</dbReference>
<comment type="catalytic activity">
    <reaction evidence="20">
        <text>[GlcNAc-(1-&gt;4)-Mur2Ac(oyl-L-Ala-gamma-D-Glu-L-Lys-D-Ala-D-Ala)](n)-di-trans,octa-cis-undecaprenyl diphosphate + beta-D-GlcNAc-(1-&gt;4)-Mur2Ac(oyl-L-Ala-gamma-D-Glu-L-Lys-D-Ala-D-Ala)-di-trans,octa-cis-undecaprenyl diphosphate = [GlcNAc-(1-&gt;4)-Mur2Ac(oyl-L-Ala-gamma-D-Glu-L-Lys-D-Ala-D-Ala)](n+1)-di-trans,octa-cis-undecaprenyl diphosphate + di-trans,octa-cis-undecaprenyl diphosphate + H(+)</text>
        <dbReference type="Rhea" id="RHEA:23708"/>
        <dbReference type="Rhea" id="RHEA-COMP:9602"/>
        <dbReference type="Rhea" id="RHEA-COMP:9603"/>
        <dbReference type="ChEBI" id="CHEBI:15378"/>
        <dbReference type="ChEBI" id="CHEBI:58405"/>
        <dbReference type="ChEBI" id="CHEBI:60033"/>
        <dbReference type="ChEBI" id="CHEBI:78435"/>
        <dbReference type="EC" id="2.4.99.28"/>
    </reaction>
</comment>
<dbReference type="NCBIfam" id="TIGR02614">
    <property type="entry name" value="ftsW"/>
    <property type="match status" value="1"/>
</dbReference>
<dbReference type="GO" id="GO:0005886">
    <property type="term" value="C:plasma membrane"/>
    <property type="evidence" value="ECO:0007669"/>
    <property type="project" value="UniProtKB-SubCell"/>
</dbReference>
<proteinExistence type="inferred from homology"/>
<keyword evidence="10 23" id="KW-1133">Transmembrane helix</keyword>
<evidence type="ECO:0000256" key="11">
    <source>
        <dbReference type="ARBA" id="ARBA00023136"/>
    </source>
</evidence>
<evidence type="ECO:0000256" key="1">
    <source>
        <dbReference type="ARBA" id="ARBA00004651"/>
    </source>
</evidence>
<dbReference type="EC" id="2.4.99.28" evidence="19"/>
<keyword evidence="13" id="KW-0961">Cell wall biogenesis/degradation</keyword>
<keyword evidence="4" id="KW-0132">Cell division</keyword>
<evidence type="ECO:0000256" key="22">
    <source>
        <dbReference type="SAM" id="MobiDB-lite"/>
    </source>
</evidence>
<evidence type="ECO:0000256" key="9">
    <source>
        <dbReference type="ARBA" id="ARBA00022984"/>
    </source>
</evidence>
<keyword evidence="3" id="KW-1003">Cell membrane</keyword>
<evidence type="ECO:0000256" key="23">
    <source>
        <dbReference type="SAM" id="Phobius"/>
    </source>
</evidence>
<dbReference type="GO" id="GO:0015648">
    <property type="term" value="F:lipid-linked peptidoglycan transporter activity"/>
    <property type="evidence" value="ECO:0007669"/>
    <property type="project" value="TreeGrafter"/>
</dbReference>
<evidence type="ECO:0000256" key="5">
    <source>
        <dbReference type="ARBA" id="ARBA00022676"/>
    </source>
</evidence>
<evidence type="ECO:0000256" key="8">
    <source>
        <dbReference type="ARBA" id="ARBA00022960"/>
    </source>
</evidence>
<feature type="transmembrane region" description="Helical" evidence="23">
    <location>
        <begin position="39"/>
        <end position="59"/>
    </location>
</feature>
<feature type="transmembrane region" description="Helical" evidence="23">
    <location>
        <begin position="335"/>
        <end position="359"/>
    </location>
</feature>
<evidence type="ECO:0000256" key="6">
    <source>
        <dbReference type="ARBA" id="ARBA00022679"/>
    </source>
</evidence>
<name>A0AAU7W4D8_9MICO</name>
<evidence type="ECO:0000256" key="14">
    <source>
        <dbReference type="ARBA" id="ARBA00032370"/>
    </source>
</evidence>
<dbReference type="Pfam" id="PF01098">
    <property type="entry name" value="FTSW_RODA_SPOVE"/>
    <property type="match status" value="1"/>
</dbReference>
<keyword evidence="12" id="KW-0131">Cell cycle</keyword>
<reference evidence="24" key="1">
    <citation type="submission" date="2024-05" db="EMBL/GenBank/DDBJ databases">
        <authorList>
            <person name="Yu L."/>
        </authorList>
    </citation>
    <scope>NUCLEOTIDE SEQUENCE</scope>
    <source>
        <strain evidence="24">G08B096</strain>
    </source>
</reference>
<feature type="transmembrane region" description="Helical" evidence="23">
    <location>
        <begin position="218"/>
        <end position="236"/>
    </location>
</feature>